<dbReference type="RefSeq" id="XP_003885694.1">
    <property type="nucleotide sequence ID" value="XM_003885645.1"/>
</dbReference>
<dbReference type="Proteomes" id="UP000007494">
    <property type="component" value="Chromosome XII"/>
</dbReference>
<dbReference type="OrthoDB" id="332270at2759"/>
<dbReference type="GeneID" id="13441099"/>
<organism evidence="1 3">
    <name type="scientific">Neospora caninum (strain Liverpool)</name>
    <dbReference type="NCBI Taxonomy" id="572307"/>
    <lineage>
        <taxon>Eukaryota</taxon>
        <taxon>Sar</taxon>
        <taxon>Alveolata</taxon>
        <taxon>Apicomplexa</taxon>
        <taxon>Conoidasida</taxon>
        <taxon>Coccidia</taxon>
        <taxon>Eucoccidiorida</taxon>
        <taxon>Eimeriorina</taxon>
        <taxon>Sarcocystidae</taxon>
        <taxon>Neospora</taxon>
    </lineage>
</organism>
<gene>
    <name evidence="2" type="ORF">BN1204_060920</name>
    <name evidence="1" type="ORF">NCLIV_060920</name>
</gene>
<keyword evidence="3" id="KW-1185">Reference proteome</keyword>
<dbReference type="InParanoid" id="F0VPM1"/>
<name>F0VPM1_NEOCL</name>
<protein>
    <submittedName>
        <fullName evidence="1">Uncharacterized protein</fullName>
    </submittedName>
</protein>
<evidence type="ECO:0000313" key="2">
    <source>
        <dbReference type="EMBL" id="CEL70410.1"/>
    </source>
</evidence>
<reference evidence="3" key="3">
    <citation type="journal article" date="2012" name="PLoS Pathog.">
        <title>Comparative genomics of the apicomplexan parasites Toxoplasma gondii and Neospora caninum: Coccidia differing in host range and transmission strategy.</title>
        <authorList>
            <person name="Reid A.J."/>
            <person name="Vermont S.J."/>
            <person name="Cotton J.A."/>
            <person name="Harris D."/>
            <person name="Hill-Cawthorne G.A."/>
            <person name="Konen-Waisman S."/>
            <person name="Latham S.M."/>
            <person name="Mourier T."/>
            <person name="Norton R."/>
            <person name="Quail M.A."/>
            <person name="Sanders M."/>
            <person name="Shanmugam D."/>
            <person name="Sohal A."/>
            <person name="Wasmuth J.D."/>
            <person name="Brunk B."/>
            <person name="Grigg M.E."/>
            <person name="Howard J.C."/>
            <person name="Parkinson J."/>
            <person name="Roos D.S."/>
            <person name="Trees A.J."/>
            <person name="Berriman M."/>
            <person name="Pain A."/>
            <person name="Wastling J.M."/>
        </authorList>
    </citation>
    <scope>NUCLEOTIDE SEQUENCE [LARGE SCALE GENOMIC DNA]</scope>
    <source>
        <strain evidence="3">Liverpool</strain>
    </source>
</reference>
<evidence type="ECO:0000313" key="3">
    <source>
        <dbReference type="Proteomes" id="UP000007494"/>
    </source>
</evidence>
<reference evidence="1" key="2">
    <citation type="submission" date="2011-03" db="EMBL/GenBank/DDBJ databases">
        <title>Comparative genomics and transcriptomics of Neospora caninum and Toxoplasma gondii.</title>
        <authorList>
            <person name="Reid A.J."/>
            <person name="Sohal A."/>
            <person name="Harris D."/>
            <person name="Quail M."/>
            <person name="Sanders M."/>
            <person name="Berriman M."/>
            <person name="Wastling J.M."/>
            <person name="Pain A."/>
        </authorList>
    </citation>
    <scope>NUCLEOTIDE SEQUENCE</scope>
    <source>
        <strain evidence="1">Liverpool</strain>
    </source>
</reference>
<dbReference type="VEuPathDB" id="ToxoDB:NCLIV_060920"/>
<dbReference type="AlphaFoldDB" id="F0VPM1"/>
<evidence type="ECO:0000313" key="1">
    <source>
        <dbReference type="EMBL" id="CBZ55668.1"/>
    </source>
</evidence>
<dbReference type="eggNOG" id="ENOG502TM94">
    <property type="taxonomic scope" value="Eukaryota"/>
</dbReference>
<dbReference type="EMBL" id="FR823393">
    <property type="protein sequence ID" value="CBZ55668.1"/>
    <property type="molecule type" value="Genomic_DNA"/>
</dbReference>
<reference evidence="2" key="4">
    <citation type="journal article" date="2015" name="PLoS ONE">
        <title>Comprehensive Evaluation of Toxoplasma gondii VEG and Neospora caninum LIV Genomes with Tachyzoite Stage Transcriptome and Proteome Defines Novel Transcript Features.</title>
        <authorList>
            <person name="Ramaprasad A."/>
            <person name="Mourier T."/>
            <person name="Naeem R."/>
            <person name="Malas T.B."/>
            <person name="Moussa E."/>
            <person name="Panigrahi A."/>
            <person name="Vermont S.J."/>
            <person name="Otto T.D."/>
            <person name="Wastling J."/>
            <person name="Pain A."/>
        </authorList>
    </citation>
    <scope>NUCLEOTIDE SEQUENCE</scope>
    <source>
        <strain evidence="2">Liverpool</strain>
    </source>
</reference>
<reference evidence="1" key="1">
    <citation type="submission" date="2011-02" db="EMBL/GenBank/DDBJ databases">
        <authorList>
            <person name="Aslett M."/>
        </authorList>
    </citation>
    <scope>NUCLEOTIDE SEQUENCE</scope>
    <source>
        <strain evidence="1">Liverpool</strain>
    </source>
</reference>
<dbReference type="EMBL" id="LN714487">
    <property type="protein sequence ID" value="CEL70410.1"/>
    <property type="molecule type" value="Genomic_DNA"/>
</dbReference>
<proteinExistence type="predicted"/>
<sequence length="70" mass="8018">MATPTDLAGLQQALNKNDKFDLTRTDSFVEKAEELLRQQLPEKHEHDKEATEKMVAFDRRNSAMSLDNAK</sequence>
<accession>F0VPM1</accession>